<reference evidence="10 12" key="4">
    <citation type="submission" date="2019-11" db="EMBL/GenBank/DDBJ databases">
        <title>Growth characteristics of pneumococcus vary with the chemical composition of the capsule and with environmental conditions.</title>
        <authorList>
            <person name="Tothpal A."/>
            <person name="Desobry K."/>
            <person name="Joshi S."/>
            <person name="Wyllie A.L."/>
            <person name="Weinberger D.M."/>
        </authorList>
    </citation>
    <scope>NUCLEOTIDE SEQUENCE [LARGE SCALE GENOMIC DNA]</scope>
    <source>
        <strain evidence="12">pnumococcus23A</strain>
        <strain evidence="10">Pnumococcus23A</strain>
    </source>
</reference>
<evidence type="ECO:0000256" key="5">
    <source>
        <dbReference type="ARBA" id="ARBA00022691"/>
    </source>
</evidence>
<dbReference type="EMBL" id="CQVU01000006">
    <property type="protein sequence ID" value="COA08820.1"/>
    <property type="molecule type" value="Genomic_DNA"/>
</dbReference>
<dbReference type="PROSITE" id="PS00092">
    <property type="entry name" value="N6_MTASE"/>
    <property type="match status" value="1"/>
</dbReference>
<dbReference type="PRINTS" id="PR00505">
    <property type="entry name" value="D12N6MTFRASE"/>
</dbReference>
<evidence type="ECO:0000313" key="12">
    <source>
        <dbReference type="Proteomes" id="UP000490982"/>
    </source>
</evidence>
<proteinExistence type="inferred from homology"/>
<keyword evidence="5 7" id="KW-0949">S-adenosyl-L-methionine</keyword>
<dbReference type="Pfam" id="PF02086">
    <property type="entry name" value="MethyltransfD12"/>
    <property type="match status" value="2"/>
</dbReference>
<evidence type="ECO:0000256" key="4">
    <source>
        <dbReference type="ARBA" id="ARBA00022679"/>
    </source>
</evidence>
<dbReference type="InterPro" id="IPR002052">
    <property type="entry name" value="DNA_methylase_N6_adenine_CS"/>
</dbReference>
<comment type="catalytic activity">
    <reaction evidence="6 7">
        <text>a 2'-deoxyadenosine in DNA + S-adenosyl-L-methionine = an N(6)-methyl-2'-deoxyadenosine in DNA + S-adenosyl-L-homocysteine + H(+)</text>
        <dbReference type="Rhea" id="RHEA:15197"/>
        <dbReference type="Rhea" id="RHEA-COMP:12418"/>
        <dbReference type="Rhea" id="RHEA-COMP:12419"/>
        <dbReference type="ChEBI" id="CHEBI:15378"/>
        <dbReference type="ChEBI" id="CHEBI:57856"/>
        <dbReference type="ChEBI" id="CHEBI:59789"/>
        <dbReference type="ChEBI" id="CHEBI:90615"/>
        <dbReference type="ChEBI" id="CHEBI:90616"/>
        <dbReference type="EC" id="2.1.1.72"/>
    </reaction>
</comment>
<dbReference type="InterPro" id="IPR029063">
    <property type="entry name" value="SAM-dependent_MTases_sf"/>
</dbReference>
<evidence type="ECO:0000256" key="3">
    <source>
        <dbReference type="ARBA" id="ARBA00022603"/>
    </source>
</evidence>
<keyword evidence="4 7" id="KW-0808">Transferase</keyword>
<dbReference type="PANTHER" id="PTHR30481">
    <property type="entry name" value="DNA ADENINE METHYLASE"/>
    <property type="match status" value="1"/>
</dbReference>
<dbReference type="REBASE" id="304106">
    <property type="entry name" value="M.Spn0848ORF1201P"/>
</dbReference>
<dbReference type="AlphaFoldDB" id="A0A098AQ04"/>
<dbReference type="InterPro" id="IPR023095">
    <property type="entry name" value="Ade_MeTrfase_dom_2"/>
</dbReference>
<dbReference type="SUPFAM" id="SSF53335">
    <property type="entry name" value="S-adenosyl-L-methionine-dependent methyltransferases"/>
    <property type="match status" value="2"/>
</dbReference>
<dbReference type="EMBL" id="LK020709">
    <property type="protein sequence ID" value="CDQ47611.1"/>
    <property type="molecule type" value="Genomic_DNA"/>
</dbReference>
<dbReference type="GO" id="GO:0043565">
    <property type="term" value="F:sequence-specific DNA binding"/>
    <property type="evidence" value="ECO:0007669"/>
    <property type="project" value="TreeGrafter"/>
</dbReference>
<dbReference type="RefSeq" id="WP_000921214.1">
    <property type="nucleotide sequence ID" value="NZ_AP026930.1"/>
</dbReference>
<reference evidence="8" key="1">
    <citation type="submission" date="2014-04" db="EMBL/GenBank/DDBJ databases">
        <authorList>
            <person name="Croucher N."/>
        </authorList>
    </citation>
    <scope>NUCLEOTIDE SEQUENCE</scope>
    <source>
        <strain evidence="8">FOR95</strain>
    </source>
</reference>
<dbReference type="EC" id="2.1.1.72" evidence="2 7"/>
<dbReference type="Gene3D" id="1.10.1020.10">
    <property type="entry name" value="Adenine-specific Methyltransferase, Domain 2"/>
    <property type="match status" value="2"/>
</dbReference>
<dbReference type="GO" id="GO:0006298">
    <property type="term" value="P:mismatch repair"/>
    <property type="evidence" value="ECO:0007669"/>
    <property type="project" value="TreeGrafter"/>
</dbReference>
<comment type="similarity">
    <text evidence="1 7">Belongs to the N(4)/N(6)-methyltransferase family.</text>
</comment>
<sequence length="716" mass="83037">MLKTQEIADKYGITRQTLNNWMQKGIISQPRKNNRSAYEWEEENEKEIVRVISEEIPAKYYVSNKETLKIGNRRYLGSKQKMLDFILKTVSENIGSIDSVADIFGGTGVVADLFRKQNKKVIVNDILYSNFISFQTWFSNEDVDIHKVSHIIDELNNLSPKKGYVSKNFGGAYFSEENAGKIDSIREEIEKYKSGNQREYFMLLTSLLYAMDKVANTVGHYDAYRKKMDYCKEIYLRVPEYNENNQNEIYNKDANKLVKEIYADLVYIDTPYNSRGYENAYHVLENIAEWKKPDVEGVAKKAVNRSEKGSDYTKSKAPQAFEDLILNINAKYILVSYNNMNKKGNSRSNAKISNEEIIKILSKRGKVQVFETDFSPFTTGKSKIENHKELLYLCIISPEKKKEKKLIKSALNYTGGKYKLLPQLLPLFPESYNNFIDLFSGGATVAVNLANINKSKTKKYIINDISEEVIDFYKYLESQKDVTVFLDKVEKAIEFYKLSNTQKYSYAHYGVNSSTGLGSYNKEAFLKLRQDYNKKNYNKFDKEVLFYLLIVFGFNNQIRFNNKGEYNLPVGKRDFNANMKSKLITFIQGLQNYNFVIQSCDFRKTMNQVNKGDFVYTDPPYRITTAAYNENGAWTLKDDLDLFKYLDSINDKGAYFALSNVVIHNNKENKELMKWASKYNLHVLDYHYNNSNYQSKAKMSNTVEVLITNYNSKGDI</sequence>
<dbReference type="Proteomes" id="UP000490982">
    <property type="component" value="Unassembled WGS sequence"/>
</dbReference>
<dbReference type="NCBIfam" id="TIGR00571">
    <property type="entry name" value="dam"/>
    <property type="match status" value="1"/>
</dbReference>
<evidence type="ECO:0000256" key="7">
    <source>
        <dbReference type="RuleBase" id="RU361257"/>
    </source>
</evidence>
<reference evidence="8" key="2">
    <citation type="submission" date="2014-10" db="EMBL/GenBank/DDBJ databases">
        <title>Contrasting mechanisms driving short-term and long-term diversification of pneumococci.</title>
        <authorList>
            <person name="Croucher N.J."/>
            <person name="Coupland P.C."/>
            <person name="Stevenson A.E."/>
            <person name="Callendrello A."/>
            <person name="Bentley S.D."/>
            <person name="Hanage W.P."/>
        </authorList>
    </citation>
    <scope>NUCLEOTIDE SEQUENCE</scope>
    <source>
        <strain evidence="8">FOR95</strain>
    </source>
</reference>
<dbReference type="GO" id="GO:0032259">
    <property type="term" value="P:methylation"/>
    <property type="evidence" value="ECO:0007669"/>
    <property type="project" value="UniProtKB-KW"/>
</dbReference>
<dbReference type="InterPro" id="IPR012327">
    <property type="entry name" value="MeTrfase_D12"/>
</dbReference>
<gene>
    <name evidence="9" type="primary">fokIM</name>
    <name evidence="9" type="ORF">ERS020924_00871</name>
    <name evidence="10" type="ORF">GM537_00425</name>
</gene>
<dbReference type="EMBL" id="WNHS01000001">
    <property type="protein sequence ID" value="MTW23386.1"/>
    <property type="molecule type" value="Genomic_DNA"/>
</dbReference>
<reference evidence="9 11" key="3">
    <citation type="submission" date="2015-03" db="EMBL/GenBank/DDBJ databases">
        <authorList>
            <consortium name="Pathogen Informatics"/>
            <person name="Murphy D."/>
        </authorList>
    </citation>
    <scope>NUCLEOTIDE SEQUENCE [LARGE SCALE GENOMIC DNA]</scope>
    <source>
        <strain evidence="9 11">SMRU1414</strain>
    </source>
</reference>
<evidence type="ECO:0000313" key="8">
    <source>
        <dbReference type="EMBL" id="CDQ47611.1"/>
    </source>
</evidence>
<evidence type="ECO:0000256" key="6">
    <source>
        <dbReference type="ARBA" id="ARBA00047942"/>
    </source>
</evidence>
<evidence type="ECO:0000313" key="9">
    <source>
        <dbReference type="EMBL" id="COA08820.1"/>
    </source>
</evidence>
<evidence type="ECO:0000256" key="2">
    <source>
        <dbReference type="ARBA" id="ARBA00011900"/>
    </source>
</evidence>
<dbReference type="GO" id="GO:0009307">
    <property type="term" value="P:DNA restriction-modification system"/>
    <property type="evidence" value="ECO:0007669"/>
    <property type="project" value="InterPro"/>
</dbReference>
<dbReference type="GO" id="GO:0009007">
    <property type="term" value="F:site-specific DNA-methyltransferase (adenine-specific) activity"/>
    <property type="evidence" value="ECO:0007669"/>
    <property type="project" value="UniProtKB-UniRule"/>
</dbReference>
<name>A0A098AQ04_STREE</name>
<dbReference type="GO" id="GO:1904047">
    <property type="term" value="F:S-adenosyl-L-methionine binding"/>
    <property type="evidence" value="ECO:0007669"/>
    <property type="project" value="TreeGrafter"/>
</dbReference>
<dbReference type="Proteomes" id="UP000042967">
    <property type="component" value="Unassembled WGS sequence"/>
</dbReference>
<evidence type="ECO:0000313" key="11">
    <source>
        <dbReference type="Proteomes" id="UP000042967"/>
    </source>
</evidence>
<evidence type="ECO:0000256" key="1">
    <source>
        <dbReference type="ARBA" id="ARBA00006594"/>
    </source>
</evidence>
<dbReference type="REBASE" id="97804">
    <property type="entry name" value="M.SpnFOR95ORFAP"/>
</dbReference>
<organism evidence="8">
    <name type="scientific">Streptococcus pneumoniae</name>
    <dbReference type="NCBI Taxonomy" id="1313"/>
    <lineage>
        <taxon>Bacteria</taxon>
        <taxon>Bacillati</taxon>
        <taxon>Bacillota</taxon>
        <taxon>Bacilli</taxon>
        <taxon>Lactobacillales</taxon>
        <taxon>Streptococcaceae</taxon>
        <taxon>Streptococcus</taxon>
    </lineage>
</organism>
<dbReference type="PANTHER" id="PTHR30481:SF3">
    <property type="entry name" value="DNA ADENINE METHYLASE"/>
    <property type="match status" value="1"/>
</dbReference>
<accession>A0A098AQ04</accession>
<evidence type="ECO:0000313" key="10">
    <source>
        <dbReference type="EMBL" id="MTW23386.1"/>
    </source>
</evidence>
<keyword evidence="3 7" id="KW-0489">Methyltransferase</keyword>
<protein>
    <recommendedName>
        <fullName evidence="2 7">Site-specific DNA-methyltransferase (adenine-specific)</fullName>
        <ecNumber evidence="2 7">2.1.1.72</ecNumber>
    </recommendedName>
</protein>
<dbReference type="Gene3D" id="3.40.50.150">
    <property type="entry name" value="Vaccinia Virus protein VP39"/>
    <property type="match status" value="2"/>
</dbReference>